<dbReference type="PANTHER" id="PTHR34354">
    <property type="entry name" value="NADPH-DEPENDENT 7-CYANO-7-DEAZAGUANINE REDUCTASE"/>
    <property type="match status" value="1"/>
</dbReference>
<keyword evidence="3" id="KW-0521">NADP</keyword>
<dbReference type="SUPFAM" id="SSF55620">
    <property type="entry name" value="Tetrahydrobiopterin biosynthesis enzymes-like"/>
    <property type="match status" value="1"/>
</dbReference>
<evidence type="ECO:0000256" key="2">
    <source>
        <dbReference type="ARBA" id="ARBA00022785"/>
    </source>
</evidence>
<dbReference type="InterPro" id="IPR043133">
    <property type="entry name" value="GTP-CH-I_C/QueF"/>
</dbReference>
<evidence type="ECO:0000256" key="4">
    <source>
        <dbReference type="ARBA" id="ARBA00023002"/>
    </source>
</evidence>
<proteinExistence type="predicted"/>
<evidence type="ECO:0000256" key="1">
    <source>
        <dbReference type="ARBA" id="ARBA00022490"/>
    </source>
</evidence>
<evidence type="ECO:0000313" key="8">
    <source>
        <dbReference type="Proteomes" id="UP000235005"/>
    </source>
</evidence>
<name>A0A2N5X2Y4_9GAMM</name>
<dbReference type="InterPro" id="IPR029139">
    <property type="entry name" value="QueF_N"/>
</dbReference>
<dbReference type="GO" id="GO:0005737">
    <property type="term" value="C:cytoplasm"/>
    <property type="evidence" value="ECO:0007669"/>
    <property type="project" value="InterPro"/>
</dbReference>
<keyword evidence="4" id="KW-0560">Oxidoreductase</keyword>
<comment type="caution">
    <text evidence="7">The sequence shown here is derived from an EMBL/GenBank/DDBJ whole genome shotgun (WGS) entry which is preliminary data.</text>
</comment>
<dbReference type="Pfam" id="PF14819">
    <property type="entry name" value="QueF_N"/>
    <property type="match status" value="1"/>
</dbReference>
<dbReference type="OrthoDB" id="9789995at2"/>
<dbReference type="EMBL" id="PKUS01000011">
    <property type="protein sequence ID" value="PLW68820.1"/>
    <property type="molecule type" value="Genomic_DNA"/>
</dbReference>
<gene>
    <name evidence="7" type="primary">queF</name>
    <name evidence="7" type="ORF">C0039_11155</name>
</gene>
<dbReference type="AlphaFoldDB" id="A0A2N5X2Y4"/>
<dbReference type="Gene3D" id="3.30.1130.10">
    <property type="match status" value="2"/>
</dbReference>
<dbReference type="InterPro" id="IPR029500">
    <property type="entry name" value="QueF"/>
</dbReference>
<dbReference type="PIRSF" id="PIRSF004750">
    <property type="entry name" value="Nitrile_oxidored_YqcD_prd"/>
    <property type="match status" value="1"/>
</dbReference>
<protein>
    <submittedName>
        <fullName evidence="7">NADPH-dependent 7-cyano-7-deazaguanine reductase QueF</fullName>
    </submittedName>
</protein>
<organism evidence="7 8">
    <name type="scientific">Pseudohalioglobus lutimaris</name>
    <dbReference type="NCBI Taxonomy" id="1737061"/>
    <lineage>
        <taxon>Bacteria</taxon>
        <taxon>Pseudomonadati</taxon>
        <taxon>Pseudomonadota</taxon>
        <taxon>Gammaproteobacteria</taxon>
        <taxon>Cellvibrionales</taxon>
        <taxon>Halieaceae</taxon>
        <taxon>Pseudohalioglobus</taxon>
    </lineage>
</organism>
<evidence type="ECO:0000259" key="6">
    <source>
        <dbReference type="Pfam" id="PF14819"/>
    </source>
</evidence>
<evidence type="ECO:0000256" key="5">
    <source>
        <dbReference type="SAM" id="MobiDB-lite"/>
    </source>
</evidence>
<reference evidence="7 8" key="1">
    <citation type="submission" date="2018-01" db="EMBL/GenBank/DDBJ databases">
        <title>The draft genome sequence of Halioglobus lutimaris HF004.</title>
        <authorList>
            <person name="Du Z.-J."/>
            <person name="Shi M.-J."/>
        </authorList>
    </citation>
    <scope>NUCLEOTIDE SEQUENCE [LARGE SCALE GENOMIC DNA]</scope>
    <source>
        <strain evidence="7 8">HF004</strain>
    </source>
</reference>
<dbReference type="PANTHER" id="PTHR34354:SF1">
    <property type="entry name" value="NADPH-DEPENDENT 7-CYANO-7-DEAZAGUANINE REDUCTASE"/>
    <property type="match status" value="1"/>
</dbReference>
<dbReference type="GO" id="GO:0033739">
    <property type="term" value="F:preQ1 synthase activity"/>
    <property type="evidence" value="ECO:0007669"/>
    <property type="project" value="InterPro"/>
</dbReference>
<sequence>MAEFSDELLLGKQTPVVDQYSPDLLYPIPRETGRDGLSLDPSRAMYGVDLWHAYEMSWLDDNGKPEVRVGRFSVPADSPNMIESKSFKLYLNSLNNTRFQSEEDLLAVIARDVSAATGAAVALELLPVTSPALGGAVPEGECIDGHSINASAGSPAADTLRTTGEGIEESLHSHLLRSLCPVTGQPDWASVWIHYRGQSLDHCSLLRYIIAFRQHQEFHEQCVERMFSDIGSVTQADVLHIQAFYTRRGGMDINPFRSTDPGARPRPRMNRQ</sequence>
<evidence type="ECO:0000256" key="3">
    <source>
        <dbReference type="ARBA" id="ARBA00022857"/>
    </source>
</evidence>
<feature type="region of interest" description="Disordered" evidence="5">
    <location>
        <begin position="252"/>
        <end position="272"/>
    </location>
</feature>
<keyword evidence="1" id="KW-0963">Cytoplasm</keyword>
<dbReference type="Proteomes" id="UP000235005">
    <property type="component" value="Unassembled WGS sequence"/>
</dbReference>
<evidence type="ECO:0000313" key="7">
    <source>
        <dbReference type="EMBL" id="PLW68820.1"/>
    </source>
</evidence>
<keyword evidence="2" id="KW-0671">Queuosine biosynthesis</keyword>
<dbReference type="GO" id="GO:0008616">
    <property type="term" value="P:tRNA queuosine(34) biosynthetic process"/>
    <property type="evidence" value="ECO:0007669"/>
    <property type="project" value="UniProtKB-KW"/>
</dbReference>
<dbReference type="Pfam" id="PF14489">
    <property type="entry name" value="QueF"/>
    <property type="match status" value="1"/>
</dbReference>
<feature type="domain" description="NADPH-dependent 7-cyano-7-deazaguanine reductase N-terminal" evidence="6">
    <location>
        <begin position="18"/>
        <end position="124"/>
    </location>
</feature>
<dbReference type="RefSeq" id="WP_101518078.1">
    <property type="nucleotide sequence ID" value="NZ_PKUS01000011.1"/>
</dbReference>
<accession>A0A2N5X2Y4</accession>
<keyword evidence="8" id="KW-1185">Reference proteome</keyword>
<dbReference type="NCBIfam" id="TIGR03138">
    <property type="entry name" value="QueF"/>
    <property type="match status" value="1"/>
</dbReference>
<dbReference type="InterPro" id="IPR050084">
    <property type="entry name" value="NADPH_dep_7-cyano-7-deazaG_red"/>
</dbReference>
<dbReference type="InterPro" id="IPR016428">
    <property type="entry name" value="QueF_type2"/>
</dbReference>